<evidence type="ECO:0000313" key="10">
    <source>
        <dbReference type="Proteomes" id="UP000287124"/>
    </source>
</evidence>
<dbReference type="CDD" id="cd12148">
    <property type="entry name" value="fungal_TF_MHR"/>
    <property type="match status" value="1"/>
</dbReference>
<dbReference type="InterPro" id="IPR001138">
    <property type="entry name" value="Zn2Cys6_DnaBD"/>
</dbReference>
<dbReference type="GO" id="GO:0003677">
    <property type="term" value="F:DNA binding"/>
    <property type="evidence" value="ECO:0007669"/>
    <property type="project" value="UniProtKB-KW"/>
</dbReference>
<evidence type="ECO:0000256" key="4">
    <source>
        <dbReference type="ARBA" id="ARBA00023125"/>
    </source>
</evidence>
<keyword evidence="4" id="KW-0238">DNA-binding</keyword>
<dbReference type="PROSITE" id="PS50048">
    <property type="entry name" value="ZN2_CY6_FUNGAL_2"/>
    <property type="match status" value="1"/>
</dbReference>
<comment type="caution">
    <text evidence="9">The sequence shown here is derived from an EMBL/GenBank/DDBJ whole genome shotgun (WGS) entry which is preliminary data.</text>
</comment>
<evidence type="ECO:0000256" key="5">
    <source>
        <dbReference type="ARBA" id="ARBA00023163"/>
    </source>
</evidence>
<reference evidence="9 10" key="1">
    <citation type="submission" date="2017-06" db="EMBL/GenBank/DDBJ databases">
        <title>Comparative genomic analysis of Ambrosia Fusariam Clade fungi.</title>
        <authorList>
            <person name="Stajich J.E."/>
            <person name="Carrillo J."/>
            <person name="Kijimoto T."/>
            <person name="Eskalen A."/>
            <person name="O'Donnell K."/>
            <person name="Kasson M."/>
        </authorList>
    </citation>
    <scope>NUCLEOTIDE SEQUENCE [LARGE SCALE GENOMIC DNA]</scope>
    <source>
        <strain evidence="9 10">UCR1854</strain>
    </source>
</reference>
<evidence type="ECO:0000256" key="2">
    <source>
        <dbReference type="ARBA" id="ARBA00022833"/>
    </source>
</evidence>
<feature type="domain" description="Zn(2)-C6 fungal-type" evidence="8">
    <location>
        <begin position="68"/>
        <end position="99"/>
    </location>
</feature>
<organism evidence="9 10">
    <name type="scientific">Fusarium euwallaceae</name>
    <dbReference type="NCBI Taxonomy" id="1147111"/>
    <lineage>
        <taxon>Eukaryota</taxon>
        <taxon>Fungi</taxon>
        <taxon>Dikarya</taxon>
        <taxon>Ascomycota</taxon>
        <taxon>Pezizomycotina</taxon>
        <taxon>Sordariomycetes</taxon>
        <taxon>Hypocreomycetidae</taxon>
        <taxon>Hypocreales</taxon>
        <taxon>Nectriaceae</taxon>
        <taxon>Fusarium</taxon>
        <taxon>Fusarium solani species complex</taxon>
    </lineage>
</organism>
<name>A0A430MAX9_9HYPO</name>
<dbReference type="EMBL" id="MIKF01000002">
    <property type="protein sequence ID" value="RTE85119.1"/>
    <property type="molecule type" value="Genomic_DNA"/>
</dbReference>
<keyword evidence="3" id="KW-0805">Transcription regulation</keyword>
<dbReference type="InterPro" id="IPR007219">
    <property type="entry name" value="XnlR_reg_dom"/>
</dbReference>
<dbReference type="SMART" id="SM00066">
    <property type="entry name" value="GAL4"/>
    <property type="match status" value="1"/>
</dbReference>
<sequence length="733" mass="82323">MATSVTQVGYSQAPYTRTISHIIPESLPGFFDHKAGPQTQFDMSPQGTSGDGNDGVATVPKRPRAKQACRECNARRVRCNAMESNPCSNCKVSGATCQLLPSLRGRYPRRRRPKRVTKEPASRKPKKQSSCTPHAQPPRAIGNDASVQDEADTVDTALVPRSPSPLTEVTDASGVLFFGESNFLTLVPGRREARGQSDPNPDDPGPTGQRSRMVFSIADTPESASEYMSPIGMTTSQYLHSEGALTVPNLTDYIPALESYFTWFHPCFPVIDRADFSKKLATSNVSYLLLQSMLFIAVTYCDEDVVTSMGFSNRTEAKSLLYTRARLLFHADWEKDKTTLLQSLFLMSFWRGGPSDVRDVRYWLGVVIGVAESNGLHRSAKFTTRNTSTARLRRRIWWSIYVRERQAAASLGLPSRIRDDDCDVEPLSPADLISDVNGNEDAMFGSCAPEHVKYAVNMVEISRILGRVVDVYFAPQRIPSRHEVQDIEDSLETWRLNLSKDFDIETRIMRLSVWEHLLMLSYNHVRVLMYRNSFLKPGSDANQLLAVNAASNISRIAEDMLEQGVLRYGQMHLVTSLFAALCIHTISIKREVGVSQRIAENRAQMCLLGLKEIQKYWRINNNILDLFLNYLDVSIARKLRSLGDEEDLGHVNRCQVANNNMAASRLETNRVENPAQSHIPDFGDQLGTFEQDEYFNLVFGPWDPSETGGNLDLEWPPTDLEQMEGLDFLSRSL</sequence>
<feature type="region of interest" description="Disordered" evidence="7">
    <location>
        <begin position="101"/>
        <end position="146"/>
    </location>
</feature>
<dbReference type="GO" id="GO:0008270">
    <property type="term" value="F:zinc ion binding"/>
    <property type="evidence" value="ECO:0007669"/>
    <property type="project" value="InterPro"/>
</dbReference>
<evidence type="ECO:0000313" key="9">
    <source>
        <dbReference type="EMBL" id="RTE85119.1"/>
    </source>
</evidence>
<dbReference type="SUPFAM" id="SSF57701">
    <property type="entry name" value="Zn2/Cys6 DNA-binding domain"/>
    <property type="match status" value="1"/>
</dbReference>
<feature type="region of interest" description="Disordered" evidence="7">
    <location>
        <begin position="190"/>
        <end position="211"/>
    </location>
</feature>
<evidence type="ECO:0000256" key="7">
    <source>
        <dbReference type="SAM" id="MobiDB-lite"/>
    </source>
</evidence>
<dbReference type="InterPro" id="IPR052073">
    <property type="entry name" value="Amide_Lactam_Regulators"/>
</dbReference>
<accession>A0A430MAX9</accession>
<dbReference type="PANTHER" id="PTHR47171:SF1">
    <property type="entry name" value="ZN(II)2CYS6 TRANSCRIPTION FACTOR (EUROFUNG)"/>
    <property type="match status" value="1"/>
</dbReference>
<gene>
    <name evidence="9" type="ORF">BHE90_000307</name>
</gene>
<dbReference type="SMART" id="SM00906">
    <property type="entry name" value="Fungal_trans"/>
    <property type="match status" value="1"/>
</dbReference>
<dbReference type="Pfam" id="PF00172">
    <property type="entry name" value="Zn_clus"/>
    <property type="match status" value="1"/>
</dbReference>
<keyword evidence="10" id="KW-1185">Reference proteome</keyword>
<evidence type="ECO:0000256" key="1">
    <source>
        <dbReference type="ARBA" id="ARBA00022723"/>
    </source>
</evidence>
<keyword evidence="5" id="KW-0804">Transcription</keyword>
<dbReference type="AlphaFoldDB" id="A0A430MAX9"/>
<protein>
    <recommendedName>
        <fullName evidence="8">Zn(2)-C6 fungal-type domain-containing protein</fullName>
    </recommendedName>
</protein>
<dbReference type="Pfam" id="PF04082">
    <property type="entry name" value="Fungal_trans"/>
    <property type="match status" value="1"/>
</dbReference>
<dbReference type="CDD" id="cd00067">
    <property type="entry name" value="GAL4"/>
    <property type="match status" value="1"/>
</dbReference>
<keyword evidence="2" id="KW-0862">Zinc</keyword>
<dbReference type="Proteomes" id="UP000287124">
    <property type="component" value="Unassembled WGS sequence"/>
</dbReference>
<dbReference type="GO" id="GO:0006351">
    <property type="term" value="P:DNA-templated transcription"/>
    <property type="evidence" value="ECO:0007669"/>
    <property type="project" value="InterPro"/>
</dbReference>
<proteinExistence type="predicted"/>
<keyword evidence="6" id="KW-0539">Nucleus</keyword>
<keyword evidence="1" id="KW-0479">Metal-binding</keyword>
<evidence type="ECO:0000256" key="3">
    <source>
        <dbReference type="ARBA" id="ARBA00023015"/>
    </source>
</evidence>
<dbReference type="InterPro" id="IPR036864">
    <property type="entry name" value="Zn2-C6_fun-type_DNA-bd_sf"/>
</dbReference>
<feature type="compositionally biased region" description="Basic residues" evidence="7">
    <location>
        <begin position="106"/>
        <end position="115"/>
    </location>
</feature>
<dbReference type="GO" id="GO:0000981">
    <property type="term" value="F:DNA-binding transcription factor activity, RNA polymerase II-specific"/>
    <property type="evidence" value="ECO:0007669"/>
    <property type="project" value="InterPro"/>
</dbReference>
<evidence type="ECO:0000259" key="8">
    <source>
        <dbReference type="PROSITE" id="PS50048"/>
    </source>
</evidence>
<evidence type="ECO:0000256" key="6">
    <source>
        <dbReference type="ARBA" id="ARBA00023242"/>
    </source>
</evidence>
<dbReference type="PANTHER" id="PTHR47171">
    <property type="entry name" value="FARA-RELATED"/>
    <property type="match status" value="1"/>
</dbReference>